<dbReference type="Proteomes" id="UP001165121">
    <property type="component" value="Unassembled WGS sequence"/>
</dbReference>
<evidence type="ECO:0000313" key="1">
    <source>
        <dbReference type="EMBL" id="GMF57352.1"/>
    </source>
</evidence>
<accession>A0A9W7D3L2</accession>
<organism evidence="1 2">
    <name type="scientific">Phytophthora fragariaefolia</name>
    <dbReference type="NCBI Taxonomy" id="1490495"/>
    <lineage>
        <taxon>Eukaryota</taxon>
        <taxon>Sar</taxon>
        <taxon>Stramenopiles</taxon>
        <taxon>Oomycota</taxon>
        <taxon>Peronosporomycetes</taxon>
        <taxon>Peronosporales</taxon>
        <taxon>Peronosporaceae</taxon>
        <taxon>Phytophthora</taxon>
    </lineage>
</organism>
<reference evidence="1" key="1">
    <citation type="submission" date="2023-04" db="EMBL/GenBank/DDBJ databases">
        <title>Phytophthora fragariaefolia NBRC 109709.</title>
        <authorList>
            <person name="Ichikawa N."/>
            <person name="Sato H."/>
            <person name="Tonouchi N."/>
        </authorList>
    </citation>
    <scope>NUCLEOTIDE SEQUENCE</scope>
    <source>
        <strain evidence="1">NBRC 109709</strain>
    </source>
</reference>
<evidence type="ECO:0000313" key="2">
    <source>
        <dbReference type="Proteomes" id="UP001165121"/>
    </source>
</evidence>
<name>A0A9W7D3L2_9STRA</name>
<proteinExistence type="predicted"/>
<dbReference type="AlphaFoldDB" id="A0A9W7D3L2"/>
<sequence>MSLQLLGHPLHGLNAVNGVLPPRRSAGIPLSAAWTTGNKAGQSRTDNLRSHNSAFMALSTSRFTTSTVPFAHGVYAVTK</sequence>
<keyword evidence="2" id="KW-1185">Reference proteome</keyword>
<gene>
    <name evidence="1" type="ORF">Pfra01_002447700</name>
</gene>
<comment type="caution">
    <text evidence="1">The sequence shown here is derived from an EMBL/GenBank/DDBJ whole genome shotgun (WGS) entry which is preliminary data.</text>
</comment>
<dbReference type="EMBL" id="BSXT01004294">
    <property type="protein sequence ID" value="GMF57352.1"/>
    <property type="molecule type" value="Genomic_DNA"/>
</dbReference>
<protein>
    <submittedName>
        <fullName evidence="1">Unnamed protein product</fullName>
    </submittedName>
</protein>